<name>A0A9J5Y8G5_SOLCO</name>
<dbReference type="AlphaFoldDB" id="A0A9J5Y8G5"/>
<keyword evidence="1" id="KW-0175">Coiled coil</keyword>
<gene>
    <name evidence="2" type="ORF">H5410_037610</name>
</gene>
<dbReference type="Proteomes" id="UP000824120">
    <property type="component" value="Chromosome 7"/>
</dbReference>
<protein>
    <submittedName>
        <fullName evidence="2">Uncharacterized protein</fullName>
    </submittedName>
</protein>
<keyword evidence="3" id="KW-1185">Reference proteome</keyword>
<evidence type="ECO:0000313" key="3">
    <source>
        <dbReference type="Proteomes" id="UP000824120"/>
    </source>
</evidence>
<dbReference type="EMBL" id="JACXVP010000007">
    <property type="protein sequence ID" value="KAG5596378.1"/>
    <property type="molecule type" value="Genomic_DNA"/>
</dbReference>
<reference evidence="2 3" key="1">
    <citation type="submission" date="2020-09" db="EMBL/GenBank/DDBJ databases">
        <title>De no assembly of potato wild relative species, Solanum commersonii.</title>
        <authorList>
            <person name="Cho K."/>
        </authorList>
    </citation>
    <scope>NUCLEOTIDE SEQUENCE [LARGE SCALE GENOMIC DNA]</scope>
    <source>
        <strain evidence="2">LZ3.2</strain>
        <tissue evidence="2">Leaf</tissue>
    </source>
</reference>
<comment type="caution">
    <text evidence="2">The sequence shown here is derived from an EMBL/GenBank/DDBJ whole genome shotgun (WGS) entry which is preliminary data.</text>
</comment>
<sequence length="124" mass="14507">MCTWDLRYNLFITTTFERRASAKLSSWLKKVRDTDERLDWMLPHIFDELHLKKNGGALTLGPEVFKKTHVRKKENESNPDVWVEKRDERTFIATMSAQIAQLTSALAKLEQRRVAEQQSLSETV</sequence>
<accession>A0A9J5Y8G5</accession>
<evidence type="ECO:0000256" key="1">
    <source>
        <dbReference type="SAM" id="Coils"/>
    </source>
</evidence>
<proteinExistence type="predicted"/>
<organism evidence="2 3">
    <name type="scientific">Solanum commersonii</name>
    <name type="common">Commerson's wild potato</name>
    <name type="synonym">Commerson's nightshade</name>
    <dbReference type="NCBI Taxonomy" id="4109"/>
    <lineage>
        <taxon>Eukaryota</taxon>
        <taxon>Viridiplantae</taxon>
        <taxon>Streptophyta</taxon>
        <taxon>Embryophyta</taxon>
        <taxon>Tracheophyta</taxon>
        <taxon>Spermatophyta</taxon>
        <taxon>Magnoliopsida</taxon>
        <taxon>eudicotyledons</taxon>
        <taxon>Gunneridae</taxon>
        <taxon>Pentapetalae</taxon>
        <taxon>asterids</taxon>
        <taxon>lamiids</taxon>
        <taxon>Solanales</taxon>
        <taxon>Solanaceae</taxon>
        <taxon>Solanoideae</taxon>
        <taxon>Solaneae</taxon>
        <taxon>Solanum</taxon>
    </lineage>
</organism>
<evidence type="ECO:0000313" key="2">
    <source>
        <dbReference type="EMBL" id="KAG5596378.1"/>
    </source>
</evidence>
<dbReference type="OrthoDB" id="1301233at2759"/>
<feature type="coiled-coil region" evidence="1">
    <location>
        <begin position="92"/>
        <end position="119"/>
    </location>
</feature>